<comment type="caution">
    <text evidence="1">The sequence shown here is derived from an EMBL/GenBank/DDBJ whole genome shotgun (WGS) entry which is preliminary data.</text>
</comment>
<keyword evidence="2" id="KW-1185">Reference proteome</keyword>
<name>A0ACC2JWP3_9PEZI</name>
<reference evidence="1" key="1">
    <citation type="submission" date="2022-12" db="EMBL/GenBank/DDBJ databases">
        <title>Genome Sequence of Lasiodiplodia mahajangana.</title>
        <authorList>
            <person name="Buettner E."/>
        </authorList>
    </citation>
    <scope>NUCLEOTIDE SEQUENCE</scope>
    <source>
        <strain evidence="1">VT137</strain>
    </source>
</reference>
<gene>
    <name evidence="1" type="ORF">O1611_g1801</name>
</gene>
<protein>
    <submittedName>
        <fullName evidence="1">Uncharacterized protein</fullName>
    </submittedName>
</protein>
<evidence type="ECO:0000313" key="1">
    <source>
        <dbReference type="EMBL" id="KAJ8131819.1"/>
    </source>
</evidence>
<proteinExistence type="predicted"/>
<accession>A0ACC2JWP3</accession>
<dbReference type="EMBL" id="JAPUUL010000222">
    <property type="protein sequence ID" value="KAJ8131819.1"/>
    <property type="molecule type" value="Genomic_DNA"/>
</dbReference>
<dbReference type="Proteomes" id="UP001153332">
    <property type="component" value="Unassembled WGS sequence"/>
</dbReference>
<organism evidence="1 2">
    <name type="scientific">Lasiodiplodia mahajangana</name>
    <dbReference type="NCBI Taxonomy" id="1108764"/>
    <lineage>
        <taxon>Eukaryota</taxon>
        <taxon>Fungi</taxon>
        <taxon>Dikarya</taxon>
        <taxon>Ascomycota</taxon>
        <taxon>Pezizomycotina</taxon>
        <taxon>Dothideomycetes</taxon>
        <taxon>Dothideomycetes incertae sedis</taxon>
        <taxon>Botryosphaeriales</taxon>
        <taxon>Botryosphaeriaceae</taxon>
        <taxon>Lasiodiplodia</taxon>
    </lineage>
</organism>
<evidence type="ECO:0000313" key="2">
    <source>
        <dbReference type="Proteomes" id="UP001153332"/>
    </source>
</evidence>
<sequence length="399" mass="45692">MSSSLFERSVTPLDPLCGLGNYETPRDERNNLLNQLRGSRVRIPNLKGLLNHWPQEVHPKVEELEKHVEETLEWLFPHPDDEPRLRRMKASNIGLFAASWWPYASFEALRVVASFSAWLFAWDDGVLTRLDKSTDLCANSRAEIDSLEFSSLMGDFNSARTFREETMDYIRDHLMRHKPENSKAASSTRRISGFAPVGAAFCRSYNDDQINKFLNEFEFFIKMCEEEHNTQETGRLPTVEEYMQRRMGSSAVRVCLAMSDYAANMVMPESIMSDDSMQTIWHETNVIISAMNDMLSIKKEIAQSQVDSLIPLLFLRYGSVQAALDEAMNQVSGSVKRFDAAERDILSRFSNAPKETQEKIRMHIKTCKLACTSNLNWSLVSGRYKVQPTWTSNGMEIVL</sequence>